<evidence type="ECO:0000313" key="1">
    <source>
        <dbReference type="EMBL" id="MDM1695993.1"/>
    </source>
</evidence>
<evidence type="ECO:0000313" key="2">
    <source>
        <dbReference type="Proteomes" id="UP001173465"/>
    </source>
</evidence>
<reference evidence="1" key="1">
    <citation type="submission" date="2020-06" db="EMBL/GenBank/DDBJ databases">
        <authorList>
            <person name="Dong N."/>
        </authorList>
    </citation>
    <scope>NUCLEOTIDE SEQUENCE</scope>
    <source>
        <strain evidence="1">DF46-2-2</strain>
    </source>
</reference>
<accession>A0AAW7DTK1</accession>
<sequence length="83" mass="8585">MVLSIQRGVAQFTLALALLGTALQVTAVPRTLDIANGQITIEGQPQRVVTLDETALDVALSVGIQPVGTLATRGGTEVAPYLT</sequence>
<organism evidence="1 2">
    <name type="scientific">Thiopseudomonas alkaliphila</name>
    <dbReference type="NCBI Taxonomy" id="1697053"/>
    <lineage>
        <taxon>Bacteria</taxon>
        <taxon>Pseudomonadati</taxon>
        <taxon>Pseudomonadota</taxon>
        <taxon>Gammaproteobacteria</taxon>
        <taxon>Pseudomonadales</taxon>
        <taxon>Pseudomonadaceae</taxon>
        <taxon>Thiopseudomonas</taxon>
    </lineage>
</organism>
<dbReference type="EMBL" id="JACANB010000002">
    <property type="protein sequence ID" value="MDM1695993.1"/>
    <property type="molecule type" value="Genomic_DNA"/>
</dbReference>
<dbReference type="SUPFAM" id="SSF53807">
    <property type="entry name" value="Helical backbone' metal receptor"/>
    <property type="match status" value="1"/>
</dbReference>
<protein>
    <submittedName>
        <fullName evidence="1">Uncharacterized protein</fullName>
    </submittedName>
</protein>
<name>A0AAW7DTK1_9GAMM</name>
<dbReference type="RefSeq" id="WP_286593413.1">
    <property type="nucleotide sequence ID" value="NZ_JACANB010000002.1"/>
</dbReference>
<dbReference type="AlphaFoldDB" id="A0AAW7DTK1"/>
<dbReference type="Gene3D" id="3.40.50.1980">
    <property type="entry name" value="Nitrogenase molybdenum iron protein domain"/>
    <property type="match status" value="1"/>
</dbReference>
<comment type="caution">
    <text evidence="1">The sequence shown here is derived from an EMBL/GenBank/DDBJ whole genome shotgun (WGS) entry which is preliminary data.</text>
</comment>
<reference evidence="1" key="2">
    <citation type="journal article" date="2022" name="Sci. Total Environ.">
        <title>Prevalence, transmission, and molecular epidemiology of tet(X)-positive bacteria among humans, animals, and environmental niches in China: An epidemiological, and genomic-based study.</title>
        <authorList>
            <person name="Dong N."/>
            <person name="Zeng Y."/>
            <person name="Cai C."/>
            <person name="Sun C."/>
            <person name="Lu J."/>
            <person name="Liu C."/>
            <person name="Zhou H."/>
            <person name="Sun Q."/>
            <person name="Shu L."/>
            <person name="Wang H."/>
            <person name="Wang Y."/>
            <person name="Wang S."/>
            <person name="Wu C."/>
            <person name="Chan E.W."/>
            <person name="Chen G."/>
            <person name="Shen Z."/>
            <person name="Chen S."/>
            <person name="Zhang R."/>
        </authorList>
    </citation>
    <scope>NUCLEOTIDE SEQUENCE</scope>
    <source>
        <strain evidence="1">DF46-2-2</strain>
    </source>
</reference>
<dbReference type="Proteomes" id="UP001173465">
    <property type="component" value="Unassembled WGS sequence"/>
</dbReference>
<proteinExistence type="predicted"/>
<gene>
    <name evidence="1" type="ORF">HX099_04840</name>
</gene>